<proteinExistence type="predicted"/>
<reference evidence="2" key="1">
    <citation type="journal article" date="2023" name="Mol. Phylogenet. Evol.">
        <title>Genome-scale phylogeny and comparative genomics of the fungal order Sordariales.</title>
        <authorList>
            <person name="Hensen N."/>
            <person name="Bonometti L."/>
            <person name="Westerberg I."/>
            <person name="Brannstrom I.O."/>
            <person name="Guillou S."/>
            <person name="Cros-Aarteil S."/>
            <person name="Calhoun S."/>
            <person name="Haridas S."/>
            <person name="Kuo A."/>
            <person name="Mondo S."/>
            <person name="Pangilinan J."/>
            <person name="Riley R."/>
            <person name="LaButti K."/>
            <person name="Andreopoulos B."/>
            <person name="Lipzen A."/>
            <person name="Chen C."/>
            <person name="Yan M."/>
            <person name="Daum C."/>
            <person name="Ng V."/>
            <person name="Clum A."/>
            <person name="Steindorff A."/>
            <person name="Ohm R.A."/>
            <person name="Martin F."/>
            <person name="Silar P."/>
            <person name="Natvig D.O."/>
            <person name="Lalanne C."/>
            <person name="Gautier V."/>
            <person name="Ament-Velasquez S.L."/>
            <person name="Kruys A."/>
            <person name="Hutchinson M.I."/>
            <person name="Powell A.J."/>
            <person name="Barry K."/>
            <person name="Miller A.N."/>
            <person name="Grigoriev I.V."/>
            <person name="Debuchy R."/>
            <person name="Gladieux P."/>
            <person name="Hiltunen Thoren M."/>
            <person name="Johannesson H."/>
        </authorList>
    </citation>
    <scope>NUCLEOTIDE SEQUENCE</scope>
    <source>
        <strain evidence="2">CBS 141.50</strain>
    </source>
</reference>
<feature type="compositionally biased region" description="Basic and acidic residues" evidence="1">
    <location>
        <begin position="65"/>
        <end position="76"/>
    </location>
</feature>
<organism evidence="2 3">
    <name type="scientific">Dichotomopilus funicola</name>
    <dbReference type="NCBI Taxonomy" id="1934379"/>
    <lineage>
        <taxon>Eukaryota</taxon>
        <taxon>Fungi</taxon>
        <taxon>Dikarya</taxon>
        <taxon>Ascomycota</taxon>
        <taxon>Pezizomycotina</taxon>
        <taxon>Sordariomycetes</taxon>
        <taxon>Sordariomycetidae</taxon>
        <taxon>Sordariales</taxon>
        <taxon>Chaetomiaceae</taxon>
        <taxon>Dichotomopilus</taxon>
    </lineage>
</organism>
<keyword evidence="3" id="KW-1185">Reference proteome</keyword>
<reference evidence="2" key="2">
    <citation type="submission" date="2023-05" db="EMBL/GenBank/DDBJ databases">
        <authorList>
            <consortium name="Lawrence Berkeley National Laboratory"/>
            <person name="Steindorff A."/>
            <person name="Hensen N."/>
            <person name="Bonometti L."/>
            <person name="Westerberg I."/>
            <person name="Brannstrom I.O."/>
            <person name="Guillou S."/>
            <person name="Cros-Aarteil S."/>
            <person name="Calhoun S."/>
            <person name="Haridas S."/>
            <person name="Kuo A."/>
            <person name="Mondo S."/>
            <person name="Pangilinan J."/>
            <person name="Riley R."/>
            <person name="Labutti K."/>
            <person name="Andreopoulos B."/>
            <person name="Lipzen A."/>
            <person name="Chen C."/>
            <person name="Yanf M."/>
            <person name="Daum C."/>
            <person name="Ng V."/>
            <person name="Clum A."/>
            <person name="Ohm R."/>
            <person name="Martin F."/>
            <person name="Silar P."/>
            <person name="Natvig D."/>
            <person name="Lalanne C."/>
            <person name="Gautier V."/>
            <person name="Ament-Velasquez S.L."/>
            <person name="Kruys A."/>
            <person name="Hutchinson M.I."/>
            <person name="Powell A.J."/>
            <person name="Barry K."/>
            <person name="Miller A.N."/>
            <person name="Grigoriev I.V."/>
            <person name="Debuchy R."/>
            <person name="Gladieux P."/>
            <person name="Thoren M.H."/>
            <person name="Johannesson H."/>
        </authorList>
    </citation>
    <scope>NUCLEOTIDE SEQUENCE</scope>
    <source>
        <strain evidence="2">CBS 141.50</strain>
    </source>
</reference>
<dbReference type="GeneID" id="87816831"/>
<accession>A0AAN6V575</accession>
<feature type="region of interest" description="Disordered" evidence="1">
    <location>
        <begin position="58"/>
        <end position="84"/>
    </location>
</feature>
<comment type="caution">
    <text evidence="2">The sequence shown here is derived from an EMBL/GenBank/DDBJ whole genome shotgun (WGS) entry which is preliminary data.</text>
</comment>
<name>A0AAN6V575_9PEZI</name>
<evidence type="ECO:0000256" key="1">
    <source>
        <dbReference type="SAM" id="MobiDB-lite"/>
    </source>
</evidence>
<dbReference type="RefSeq" id="XP_062638328.1">
    <property type="nucleotide sequence ID" value="XM_062780218.1"/>
</dbReference>
<dbReference type="EMBL" id="MU853572">
    <property type="protein sequence ID" value="KAK4144957.1"/>
    <property type="molecule type" value="Genomic_DNA"/>
</dbReference>
<protein>
    <submittedName>
        <fullName evidence="2">Uncharacterized protein</fullName>
    </submittedName>
</protein>
<evidence type="ECO:0000313" key="2">
    <source>
        <dbReference type="EMBL" id="KAK4144957.1"/>
    </source>
</evidence>
<evidence type="ECO:0000313" key="3">
    <source>
        <dbReference type="Proteomes" id="UP001302676"/>
    </source>
</evidence>
<gene>
    <name evidence="2" type="ORF">C8A04DRAFT_27204</name>
</gene>
<feature type="region of interest" description="Disordered" evidence="1">
    <location>
        <begin position="1"/>
        <end position="20"/>
    </location>
</feature>
<sequence>MGHSYAKKPGTTKAARTPAQWTEQVRHKYCGALDMGRKGKPNKVHRCEACLAIKARQSRGSGGEKAIKEGRQEKMSWHLGGGGS</sequence>
<dbReference type="AlphaFoldDB" id="A0AAN6V575"/>
<dbReference type="Proteomes" id="UP001302676">
    <property type="component" value="Unassembled WGS sequence"/>
</dbReference>